<dbReference type="EMBL" id="JBIAQY010000012">
    <property type="protein sequence ID" value="MFF3571982.1"/>
    <property type="molecule type" value="Genomic_DNA"/>
</dbReference>
<proteinExistence type="predicted"/>
<sequence>MDQVVVEIRRIRPHARPTRRPRLLRADARVQGRPMLCGLFGWLSPAGSLPSQMVTDSPQPAVDMGEIVVIDSVTSMHADLVSVVARAGKPVFIEKPLGCHG</sequence>
<dbReference type="InterPro" id="IPR036291">
    <property type="entry name" value="NAD(P)-bd_dom_sf"/>
</dbReference>
<dbReference type="Proteomes" id="UP001601992">
    <property type="component" value="Unassembled WGS sequence"/>
</dbReference>
<protein>
    <recommendedName>
        <fullName evidence="3">Gfo/Idh/MocA-like oxidoreductase N-terminal domain-containing protein</fullName>
    </recommendedName>
</protein>
<dbReference type="RefSeq" id="WP_157186334.1">
    <property type="nucleotide sequence ID" value="NZ_JBIAQY010000012.1"/>
</dbReference>
<reference evidence="1 2" key="1">
    <citation type="submission" date="2024-10" db="EMBL/GenBank/DDBJ databases">
        <title>The Natural Products Discovery Center: Release of the First 8490 Sequenced Strains for Exploring Actinobacteria Biosynthetic Diversity.</title>
        <authorList>
            <person name="Kalkreuter E."/>
            <person name="Kautsar S.A."/>
            <person name="Yang D."/>
            <person name="Bader C.D."/>
            <person name="Teijaro C.N."/>
            <person name="Fluegel L."/>
            <person name="Davis C.M."/>
            <person name="Simpson J.R."/>
            <person name="Lauterbach L."/>
            <person name="Steele A.D."/>
            <person name="Gui C."/>
            <person name="Meng S."/>
            <person name="Li G."/>
            <person name="Viehrig K."/>
            <person name="Ye F."/>
            <person name="Su P."/>
            <person name="Kiefer A.F."/>
            <person name="Nichols A."/>
            <person name="Cepeda A.J."/>
            <person name="Yan W."/>
            <person name="Fan B."/>
            <person name="Jiang Y."/>
            <person name="Adhikari A."/>
            <person name="Zheng C.-J."/>
            <person name="Schuster L."/>
            <person name="Cowan T.M."/>
            <person name="Smanski M.J."/>
            <person name="Chevrette M.G."/>
            <person name="De Carvalho L.P.S."/>
            <person name="Shen B."/>
        </authorList>
    </citation>
    <scope>NUCLEOTIDE SEQUENCE [LARGE SCALE GENOMIC DNA]</scope>
    <source>
        <strain evidence="1 2">NPDC002593</strain>
    </source>
</reference>
<evidence type="ECO:0008006" key="3">
    <source>
        <dbReference type="Google" id="ProtNLM"/>
    </source>
</evidence>
<gene>
    <name evidence="1" type="ORF">ACFYXQ_29795</name>
</gene>
<evidence type="ECO:0000313" key="1">
    <source>
        <dbReference type="EMBL" id="MFF3571982.1"/>
    </source>
</evidence>
<dbReference type="Gene3D" id="3.40.50.720">
    <property type="entry name" value="NAD(P)-binding Rossmann-like Domain"/>
    <property type="match status" value="1"/>
</dbReference>
<comment type="caution">
    <text evidence="1">The sequence shown here is derived from an EMBL/GenBank/DDBJ whole genome shotgun (WGS) entry which is preliminary data.</text>
</comment>
<dbReference type="SUPFAM" id="SSF51735">
    <property type="entry name" value="NAD(P)-binding Rossmann-fold domains"/>
    <property type="match status" value="1"/>
</dbReference>
<accession>A0ABW6S6R3</accession>
<organism evidence="1 2">
    <name type="scientific">Nocardia jiangxiensis</name>
    <dbReference type="NCBI Taxonomy" id="282685"/>
    <lineage>
        <taxon>Bacteria</taxon>
        <taxon>Bacillati</taxon>
        <taxon>Actinomycetota</taxon>
        <taxon>Actinomycetes</taxon>
        <taxon>Mycobacteriales</taxon>
        <taxon>Nocardiaceae</taxon>
        <taxon>Nocardia</taxon>
    </lineage>
</organism>
<keyword evidence="2" id="KW-1185">Reference proteome</keyword>
<name>A0ABW6S6R3_9NOCA</name>
<evidence type="ECO:0000313" key="2">
    <source>
        <dbReference type="Proteomes" id="UP001601992"/>
    </source>
</evidence>